<evidence type="ECO:0000313" key="1">
    <source>
        <dbReference type="EMBL" id="KAK9406255.1"/>
    </source>
</evidence>
<keyword evidence="2" id="KW-1185">Reference proteome</keyword>
<gene>
    <name evidence="1" type="ORF">NXF25_005029</name>
</gene>
<evidence type="ECO:0000313" key="2">
    <source>
        <dbReference type="Proteomes" id="UP001474421"/>
    </source>
</evidence>
<dbReference type="AlphaFoldDB" id="A0AAW1BW71"/>
<sequence length="78" mass="8707">MLLRSTQLSKFELMIVWKIQVDEKGNIIPFLDVLNKIPLQGALADKFASDAPQGFRSLLHVIGIEASIETLINLISED</sequence>
<dbReference type="PANTHER" id="PTHR28577">
    <property type="entry name" value="CENTROMERE PROTEIN P"/>
    <property type="match status" value="1"/>
</dbReference>
<dbReference type="GO" id="GO:0034080">
    <property type="term" value="P:CENP-A containing chromatin assembly"/>
    <property type="evidence" value="ECO:0007669"/>
    <property type="project" value="InterPro"/>
</dbReference>
<protein>
    <submittedName>
        <fullName evidence="1">Centromere protein P-like</fullName>
    </submittedName>
</protein>
<dbReference type="EMBL" id="JAOTOJ010000002">
    <property type="protein sequence ID" value="KAK9406255.1"/>
    <property type="molecule type" value="Genomic_DNA"/>
</dbReference>
<dbReference type="InterPro" id="IPR027801">
    <property type="entry name" value="CENP-P"/>
</dbReference>
<organism evidence="1 2">
    <name type="scientific">Crotalus adamanteus</name>
    <name type="common">Eastern diamondback rattlesnake</name>
    <dbReference type="NCBI Taxonomy" id="8729"/>
    <lineage>
        <taxon>Eukaryota</taxon>
        <taxon>Metazoa</taxon>
        <taxon>Chordata</taxon>
        <taxon>Craniata</taxon>
        <taxon>Vertebrata</taxon>
        <taxon>Euteleostomi</taxon>
        <taxon>Lepidosauria</taxon>
        <taxon>Squamata</taxon>
        <taxon>Bifurcata</taxon>
        <taxon>Unidentata</taxon>
        <taxon>Episquamata</taxon>
        <taxon>Toxicofera</taxon>
        <taxon>Serpentes</taxon>
        <taxon>Colubroidea</taxon>
        <taxon>Viperidae</taxon>
        <taxon>Crotalinae</taxon>
        <taxon>Crotalus</taxon>
    </lineage>
</organism>
<comment type="caution">
    <text evidence="1">The sequence shown here is derived from an EMBL/GenBank/DDBJ whole genome shotgun (WGS) entry which is preliminary data.</text>
</comment>
<proteinExistence type="predicted"/>
<accession>A0AAW1BW71</accession>
<name>A0AAW1BW71_CROAD</name>
<reference evidence="1 2" key="1">
    <citation type="journal article" date="2024" name="Proc. Natl. Acad. Sci. U.S.A.">
        <title>The genetic regulatory architecture and epigenomic basis for age-related changes in rattlesnake venom.</title>
        <authorList>
            <person name="Hogan M.P."/>
            <person name="Holding M.L."/>
            <person name="Nystrom G.S."/>
            <person name="Colston T.J."/>
            <person name="Bartlett D.A."/>
            <person name="Mason A.J."/>
            <person name="Ellsworth S.A."/>
            <person name="Rautsaw R.M."/>
            <person name="Lawrence K.C."/>
            <person name="Strickland J.L."/>
            <person name="He B."/>
            <person name="Fraser P."/>
            <person name="Margres M.J."/>
            <person name="Gilbert D.M."/>
            <person name="Gibbs H.L."/>
            <person name="Parkinson C.L."/>
            <person name="Rokyta D.R."/>
        </authorList>
    </citation>
    <scope>NUCLEOTIDE SEQUENCE [LARGE SCALE GENOMIC DNA]</scope>
    <source>
        <strain evidence="1">DRR0105</strain>
    </source>
</reference>
<dbReference type="GO" id="GO:0005634">
    <property type="term" value="C:nucleus"/>
    <property type="evidence" value="ECO:0007669"/>
    <property type="project" value="TreeGrafter"/>
</dbReference>
<dbReference type="Pfam" id="PF13096">
    <property type="entry name" value="CENP-P"/>
    <property type="match status" value="1"/>
</dbReference>
<dbReference type="PANTHER" id="PTHR28577:SF1">
    <property type="entry name" value="CENTROMERE PROTEIN P"/>
    <property type="match status" value="1"/>
</dbReference>
<dbReference type="Proteomes" id="UP001474421">
    <property type="component" value="Unassembled WGS sequence"/>
</dbReference>
<dbReference type="GO" id="GO:0000775">
    <property type="term" value="C:chromosome, centromeric region"/>
    <property type="evidence" value="ECO:0007669"/>
    <property type="project" value="InterPro"/>
</dbReference>